<feature type="domain" description="Cytochrome b/b6 N-terminal region profile" evidence="2">
    <location>
        <begin position="9"/>
        <end position="195"/>
    </location>
</feature>
<keyword evidence="1" id="KW-0812">Transmembrane</keyword>
<dbReference type="InterPro" id="IPR027387">
    <property type="entry name" value="Cytb/b6-like_sf"/>
</dbReference>
<evidence type="ECO:0000256" key="1">
    <source>
        <dbReference type="SAM" id="Phobius"/>
    </source>
</evidence>
<feature type="transmembrane region" description="Helical" evidence="1">
    <location>
        <begin position="76"/>
        <end position="94"/>
    </location>
</feature>
<keyword evidence="1" id="KW-0472">Membrane</keyword>
<dbReference type="EMBL" id="CAFBMZ010000017">
    <property type="protein sequence ID" value="CAB4920756.1"/>
    <property type="molecule type" value="Genomic_DNA"/>
</dbReference>
<feature type="transmembrane region" description="Helical" evidence="1">
    <location>
        <begin position="106"/>
        <end position="129"/>
    </location>
</feature>
<dbReference type="GO" id="GO:0016020">
    <property type="term" value="C:membrane"/>
    <property type="evidence" value="ECO:0007669"/>
    <property type="project" value="InterPro"/>
</dbReference>
<dbReference type="InterPro" id="IPR005797">
    <property type="entry name" value="Cyt_b/b6_N"/>
</dbReference>
<dbReference type="AlphaFoldDB" id="A0A6J7HQY2"/>
<dbReference type="Gene3D" id="1.20.810.10">
    <property type="entry name" value="Cytochrome Bc1 Complex, Chain C"/>
    <property type="match status" value="1"/>
</dbReference>
<dbReference type="InterPro" id="IPR016174">
    <property type="entry name" value="Di-haem_cyt_TM"/>
</dbReference>
<sequence>MSEMWTAKLRKKWQKNLPIEKLLPDDQPAYVASWIYVFGVLTLSALAMIIFSGIILAFEGPAWYHTSDAGKFVNSLHFWSVQLFFVFMVIHLWGKFWMAAWRGNRFATWATGAVAFIASIATAFTGYLVQTNFDSQWISFEAKDGFNSVGVGAWFTVTNLGQMLLLHVAFLPLILGAITVVHVLMVRKRGVVPPIDAEPSSVSEGGR</sequence>
<feature type="transmembrane region" description="Helical" evidence="1">
    <location>
        <begin position="164"/>
        <end position="185"/>
    </location>
</feature>
<evidence type="ECO:0000259" key="2">
    <source>
        <dbReference type="PROSITE" id="PS51002"/>
    </source>
</evidence>
<organism evidence="3">
    <name type="scientific">freshwater metagenome</name>
    <dbReference type="NCBI Taxonomy" id="449393"/>
    <lineage>
        <taxon>unclassified sequences</taxon>
        <taxon>metagenomes</taxon>
        <taxon>ecological metagenomes</taxon>
    </lineage>
</organism>
<accession>A0A6J7HQY2</accession>
<dbReference type="SUPFAM" id="SSF81342">
    <property type="entry name" value="Transmembrane di-heme cytochromes"/>
    <property type="match status" value="1"/>
</dbReference>
<reference evidence="3" key="1">
    <citation type="submission" date="2020-05" db="EMBL/GenBank/DDBJ databases">
        <authorList>
            <person name="Chiriac C."/>
            <person name="Salcher M."/>
            <person name="Ghai R."/>
            <person name="Kavagutti S V."/>
        </authorList>
    </citation>
    <scope>NUCLEOTIDE SEQUENCE</scope>
</reference>
<name>A0A6J7HQY2_9ZZZZ</name>
<gene>
    <name evidence="3" type="ORF">UFOPK3684_00385</name>
</gene>
<dbReference type="PROSITE" id="PS51002">
    <property type="entry name" value="CYTB_NTER"/>
    <property type="match status" value="1"/>
</dbReference>
<evidence type="ECO:0000313" key="3">
    <source>
        <dbReference type="EMBL" id="CAB4920756.1"/>
    </source>
</evidence>
<dbReference type="Pfam" id="PF13631">
    <property type="entry name" value="Cytochrom_B_N_2"/>
    <property type="match status" value="1"/>
</dbReference>
<dbReference type="GO" id="GO:0009055">
    <property type="term" value="F:electron transfer activity"/>
    <property type="evidence" value="ECO:0007669"/>
    <property type="project" value="InterPro"/>
</dbReference>
<dbReference type="GO" id="GO:0022904">
    <property type="term" value="P:respiratory electron transport chain"/>
    <property type="evidence" value="ECO:0007669"/>
    <property type="project" value="InterPro"/>
</dbReference>
<proteinExistence type="predicted"/>
<dbReference type="GO" id="GO:0016491">
    <property type="term" value="F:oxidoreductase activity"/>
    <property type="evidence" value="ECO:0007669"/>
    <property type="project" value="InterPro"/>
</dbReference>
<feature type="transmembrane region" description="Helical" evidence="1">
    <location>
        <begin position="31"/>
        <end position="56"/>
    </location>
</feature>
<protein>
    <submittedName>
        <fullName evidence="3">Unannotated protein</fullName>
    </submittedName>
</protein>
<keyword evidence="1" id="KW-1133">Transmembrane helix</keyword>